<reference evidence="1 2" key="1">
    <citation type="journal article" date="2022" name="Nat. Ecol. Evol.">
        <title>A masculinizing supergene underlies an exaggerated male reproductive morph in a spider.</title>
        <authorList>
            <person name="Hendrickx F."/>
            <person name="De Corte Z."/>
            <person name="Sonet G."/>
            <person name="Van Belleghem S.M."/>
            <person name="Kostlbacher S."/>
            <person name="Vangestel C."/>
        </authorList>
    </citation>
    <scope>NUCLEOTIDE SEQUENCE [LARGE SCALE GENOMIC DNA]</scope>
    <source>
        <strain evidence="1">W744_W776</strain>
    </source>
</reference>
<organism evidence="1 2">
    <name type="scientific">Oedothorax gibbosus</name>
    <dbReference type="NCBI Taxonomy" id="931172"/>
    <lineage>
        <taxon>Eukaryota</taxon>
        <taxon>Metazoa</taxon>
        <taxon>Ecdysozoa</taxon>
        <taxon>Arthropoda</taxon>
        <taxon>Chelicerata</taxon>
        <taxon>Arachnida</taxon>
        <taxon>Araneae</taxon>
        <taxon>Araneomorphae</taxon>
        <taxon>Entelegynae</taxon>
        <taxon>Araneoidea</taxon>
        <taxon>Linyphiidae</taxon>
        <taxon>Erigoninae</taxon>
        <taxon>Oedothorax</taxon>
    </lineage>
</organism>
<accession>A0AAV6V889</accession>
<dbReference type="AlphaFoldDB" id="A0AAV6V889"/>
<protein>
    <submittedName>
        <fullName evidence="1">Uncharacterized protein</fullName>
    </submittedName>
</protein>
<name>A0AAV6V889_9ARAC</name>
<comment type="caution">
    <text evidence="1">The sequence shown here is derived from an EMBL/GenBank/DDBJ whole genome shotgun (WGS) entry which is preliminary data.</text>
</comment>
<dbReference type="EMBL" id="JAFNEN010000149">
    <property type="protein sequence ID" value="KAG8191943.1"/>
    <property type="molecule type" value="Genomic_DNA"/>
</dbReference>
<proteinExistence type="predicted"/>
<sequence length="66" mass="7791">MPKHKRFPFILDEANRFIPKLLSLESETTERKLGKPWDDTFLLPEPFDVAQRHTKTNKLAILRTDV</sequence>
<gene>
    <name evidence="1" type="ORF">JTE90_007739</name>
</gene>
<evidence type="ECO:0000313" key="1">
    <source>
        <dbReference type="EMBL" id="KAG8191943.1"/>
    </source>
</evidence>
<dbReference type="Proteomes" id="UP000827092">
    <property type="component" value="Unassembled WGS sequence"/>
</dbReference>
<keyword evidence="2" id="KW-1185">Reference proteome</keyword>
<evidence type="ECO:0000313" key="2">
    <source>
        <dbReference type="Proteomes" id="UP000827092"/>
    </source>
</evidence>